<dbReference type="Gene3D" id="2.40.160.50">
    <property type="entry name" value="membrane protein fhac: a member of the omp85/tpsb transporter family"/>
    <property type="match status" value="1"/>
</dbReference>
<accession>A0A0M2UXH1</accession>
<evidence type="ECO:0000256" key="8">
    <source>
        <dbReference type="NCBIfam" id="TIGR03303"/>
    </source>
</evidence>
<dbReference type="AlphaFoldDB" id="A0A0M2UXH1"/>
<dbReference type="InterPro" id="IPR000184">
    <property type="entry name" value="Bac_surfAg_D15"/>
</dbReference>
<evidence type="ECO:0000256" key="2">
    <source>
        <dbReference type="ARBA" id="ARBA00022452"/>
    </source>
</evidence>
<dbReference type="PANTHER" id="PTHR12815">
    <property type="entry name" value="SORTING AND ASSEMBLY MACHINERY SAMM50 PROTEIN FAMILY MEMBER"/>
    <property type="match status" value="1"/>
</dbReference>
<evidence type="ECO:0000256" key="6">
    <source>
        <dbReference type="ARBA" id="ARBA00023136"/>
    </source>
</evidence>
<evidence type="ECO:0000313" key="11">
    <source>
        <dbReference type="Proteomes" id="UP000034954"/>
    </source>
</evidence>
<feature type="domain" description="POTRA" evidence="9">
    <location>
        <begin position="192"/>
        <end position="278"/>
    </location>
</feature>
<feature type="domain" description="POTRA" evidence="9">
    <location>
        <begin position="113"/>
        <end position="189"/>
    </location>
</feature>
<keyword evidence="4" id="KW-0732">Signal</keyword>
<proteinExistence type="predicted"/>
<feature type="domain" description="POTRA" evidence="9">
    <location>
        <begin position="362"/>
        <end position="440"/>
    </location>
</feature>
<keyword evidence="2" id="KW-1134">Transmembrane beta strand</keyword>
<comment type="caution">
    <text evidence="10">The sequence shown here is derived from an EMBL/GenBank/DDBJ whole genome shotgun (WGS) entry which is preliminary data.</text>
</comment>
<evidence type="ECO:0000256" key="5">
    <source>
        <dbReference type="ARBA" id="ARBA00022737"/>
    </source>
</evidence>
<dbReference type="Pfam" id="PF07244">
    <property type="entry name" value="POTRA"/>
    <property type="match status" value="5"/>
</dbReference>
<evidence type="ECO:0000256" key="4">
    <source>
        <dbReference type="ARBA" id="ARBA00022729"/>
    </source>
</evidence>
<keyword evidence="5" id="KW-0677">Repeat</keyword>
<dbReference type="PROSITE" id="PS51779">
    <property type="entry name" value="POTRA"/>
    <property type="match status" value="5"/>
</dbReference>
<evidence type="ECO:0000259" key="9">
    <source>
        <dbReference type="PROSITE" id="PS51779"/>
    </source>
</evidence>
<dbReference type="Proteomes" id="UP000034954">
    <property type="component" value="Unassembled WGS sequence"/>
</dbReference>
<dbReference type="Gene3D" id="3.10.20.310">
    <property type="entry name" value="membrane protein fhac"/>
    <property type="match status" value="5"/>
</dbReference>
<organism evidence="10 11">
    <name type="scientific">Candidatus Brocadia fulgida</name>
    <dbReference type="NCBI Taxonomy" id="380242"/>
    <lineage>
        <taxon>Bacteria</taxon>
        <taxon>Pseudomonadati</taxon>
        <taxon>Planctomycetota</taxon>
        <taxon>Candidatus Brocadiia</taxon>
        <taxon>Candidatus Brocadiales</taxon>
        <taxon>Candidatus Brocadiaceae</taxon>
        <taxon>Candidatus Brocadia</taxon>
    </lineage>
</organism>
<dbReference type="PATRIC" id="fig|380242.3.peg.872"/>
<dbReference type="InterPro" id="IPR023707">
    <property type="entry name" value="OM_assembly_BamA"/>
</dbReference>
<dbReference type="InterPro" id="IPR010827">
    <property type="entry name" value="BamA/TamA_POTRA"/>
</dbReference>
<evidence type="ECO:0000256" key="3">
    <source>
        <dbReference type="ARBA" id="ARBA00022692"/>
    </source>
</evidence>
<keyword evidence="11" id="KW-1185">Reference proteome</keyword>
<dbReference type="EMBL" id="LAQJ01000089">
    <property type="protein sequence ID" value="KKO20567.1"/>
    <property type="molecule type" value="Genomic_DNA"/>
</dbReference>
<dbReference type="PIRSF" id="PIRSF006076">
    <property type="entry name" value="OM_assembly_OMP85"/>
    <property type="match status" value="1"/>
</dbReference>
<keyword evidence="6" id="KW-0472">Membrane</keyword>
<dbReference type="GO" id="GO:0009279">
    <property type="term" value="C:cell outer membrane"/>
    <property type="evidence" value="ECO:0007669"/>
    <property type="project" value="UniProtKB-UniRule"/>
</dbReference>
<dbReference type="Pfam" id="PF01103">
    <property type="entry name" value="Omp85"/>
    <property type="match status" value="1"/>
</dbReference>
<dbReference type="GO" id="GO:0071709">
    <property type="term" value="P:membrane assembly"/>
    <property type="evidence" value="ECO:0007669"/>
    <property type="project" value="InterPro"/>
</dbReference>
<feature type="domain" description="POTRA" evidence="9">
    <location>
        <begin position="41"/>
        <end position="112"/>
    </location>
</feature>
<dbReference type="NCBIfam" id="TIGR03303">
    <property type="entry name" value="OM_YaeT"/>
    <property type="match status" value="1"/>
</dbReference>
<dbReference type="PANTHER" id="PTHR12815:SF47">
    <property type="entry name" value="TRANSLOCATION AND ASSEMBLY MODULE SUBUNIT TAMA"/>
    <property type="match status" value="1"/>
</dbReference>
<evidence type="ECO:0000256" key="7">
    <source>
        <dbReference type="ARBA" id="ARBA00023237"/>
    </source>
</evidence>
<gene>
    <name evidence="10" type="ORF">BROFUL_00685</name>
</gene>
<sequence length="794" mass="89862">MKTTLRRVLLQATSLIGALVLILCVGYKETLCAEIPEKAAQIIKKIEIRGTQRISTAAIKSSIRVKEGDRYSPLAVSQDVDAIWSLGFFDNIEVEFEELRDGLKLIFVVTERAMIDEIQFIGNKKIKTKKLESQITVKTGDYLKRYLLKLDEDKIKELYIKKCFNRVQVHAESKTTDGKTVVIFNIDEGPKIRISKILFDGNASFKRKKLLKQMETKRKRFPTFIFPGRFDSKKFETDVEKVKEFYMNNGWLDVDVGWDITYSDDHTTMDITLHVTEGERYSVENLSIDGAALFTDEELKGKLKLQEGGPFYLDAVDKDTYQLRLMYGEQGYITTAVKEKHTFSSEGAKVDVFFSVEEKDRHYIEKVKVTGNDKTRDNVIRRQLTFYPGEKLDTEKIRDSQRRLANTGYFDMESGMPAGINFEQGSEPNKQNIVVDVKEGRTGMLRFGGGFGANVGVFGDISYTDRNFDVTDLPKSWDDFLQGNAFRGAGEILTMRFSPGFERTEIMVSLTNPSVFDSPYSAGASLFNYLRWYREYEQQDMGARVSAGREIQRDFFVRLSPEFNIIEIEKRDDTEDTPQDVLDAEGSYLKAGLTLSANMNRTDNIYAPTKGYQGESSIEVAGLEVDIAKYKFQATKFNTLFEVPKWGKHVLAYGGTFGIAESTSGEDVPIFERYYAGGYGSIRGFRFRGVSPVDEKTGDQIGGDVLMLVSTEYLIPIYKDMIRAAVFVDSGKADEGVSDINFDRFRLSSGVGLRLNVPFLGRSTISIDYGIPIIKKEEDETESFSFNFGGGSSF</sequence>
<protein>
    <recommendedName>
        <fullName evidence="8">Outer membrane protein assembly factor BamA</fullName>
    </recommendedName>
</protein>
<dbReference type="InterPro" id="IPR039910">
    <property type="entry name" value="D15-like"/>
</dbReference>
<reference evidence="10 11" key="1">
    <citation type="journal article" date="2013" name="BMC Microbiol.">
        <title>Identification of the type II cytochrome c maturation pathway in anammox bacteria by comparative genomics.</title>
        <authorList>
            <person name="Ferousi C."/>
            <person name="Speth D.R."/>
            <person name="Reimann J."/>
            <person name="Op den Camp H.J."/>
            <person name="Allen J.W."/>
            <person name="Keltjens J.T."/>
            <person name="Jetten M.S."/>
        </authorList>
    </citation>
    <scope>NUCLEOTIDE SEQUENCE [LARGE SCALE GENOMIC DNA]</scope>
    <source>
        <strain evidence="10">RU1</strain>
    </source>
</reference>
<evidence type="ECO:0000256" key="1">
    <source>
        <dbReference type="ARBA" id="ARBA00004370"/>
    </source>
</evidence>
<feature type="domain" description="POTRA" evidence="9">
    <location>
        <begin position="281"/>
        <end position="359"/>
    </location>
</feature>
<dbReference type="InterPro" id="IPR034746">
    <property type="entry name" value="POTRA"/>
</dbReference>
<keyword evidence="7" id="KW-0998">Cell outer membrane</keyword>
<keyword evidence="3" id="KW-0812">Transmembrane</keyword>
<name>A0A0M2UXH1_9BACT</name>
<comment type="subcellular location">
    <subcellularLocation>
        <location evidence="1">Membrane</location>
    </subcellularLocation>
</comment>
<evidence type="ECO:0000313" key="10">
    <source>
        <dbReference type="EMBL" id="KKO20567.1"/>
    </source>
</evidence>